<dbReference type="InterPro" id="IPR007612">
    <property type="entry name" value="LOR"/>
</dbReference>
<proteinExistence type="inferred from homology"/>
<dbReference type="EMBL" id="OX459118">
    <property type="protein sequence ID" value="CAI9090386.1"/>
    <property type="molecule type" value="Genomic_DNA"/>
</dbReference>
<evidence type="ECO:0000313" key="3">
    <source>
        <dbReference type="Proteomes" id="UP001161247"/>
    </source>
</evidence>
<evidence type="ECO:0000256" key="1">
    <source>
        <dbReference type="ARBA" id="ARBA00005437"/>
    </source>
</evidence>
<gene>
    <name evidence="2" type="ORF">OLC1_LOCUS2553</name>
</gene>
<sequence>MAAHSYYPPVNQPFYPPTAPPPPPPQPFYSSAAQPYYSTTQYSYSNYPYPSSTQQPTCYYPPVYTVPLPPVVPAERPVEAVITNPITIVGPQYCLPRPVDLMVIRKLMTLTNDFTVKDVAKNTMFKVKGKLLSVHDKRVLLDASGTPTLTLTNKIMSAHSRWKVYRGASTRSADLIFSAKTSSIIQLKTRLNVYLANRKSEDFCDFRVEGSWSEDSSVVYVGETSTIAAQMNKKDSAASFFLGKDTFMVTVNPNVDYAFVVSLILILDAINDSSLTSNITTVANLVAR</sequence>
<reference evidence="2" key="1">
    <citation type="submission" date="2023-03" db="EMBL/GenBank/DDBJ databases">
        <authorList>
            <person name="Julca I."/>
        </authorList>
    </citation>
    <scope>NUCLEOTIDE SEQUENCE</scope>
</reference>
<dbReference type="AlphaFoldDB" id="A0AAV1C426"/>
<dbReference type="PANTHER" id="PTHR31087">
    <property type="match status" value="1"/>
</dbReference>
<dbReference type="Pfam" id="PF04525">
    <property type="entry name" value="LOR"/>
    <property type="match status" value="1"/>
</dbReference>
<accession>A0AAV1C426</accession>
<dbReference type="InterPro" id="IPR025659">
    <property type="entry name" value="Tubby-like_C"/>
</dbReference>
<comment type="similarity">
    <text evidence="1">Belongs to the LOR family.</text>
</comment>
<name>A0AAV1C426_OLDCO</name>
<evidence type="ECO:0000313" key="2">
    <source>
        <dbReference type="EMBL" id="CAI9090386.1"/>
    </source>
</evidence>
<keyword evidence="3" id="KW-1185">Reference proteome</keyword>
<organism evidence="2 3">
    <name type="scientific">Oldenlandia corymbosa var. corymbosa</name>
    <dbReference type="NCBI Taxonomy" id="529605"/>
    <lineage>
        <taxon>Eukaryota</taxon>
        <taxon>Viridiplantae</taxon>
        <taxon>Streptophyta</taxon>
        <taxon>Embryophyta</taxon>
        <taxon>Tracheophyta</taxon>
        <taxon>Spermatophyta</taxon>
        <taxon>Magnoliopsida</taxon>
        <taxon>eudicotyledons</taxon>
        <taxon>Gunneridae</taxon>
        <taxon>Pentapetalae</taxon>
        <taxon>asterids</taxon>
        <taxon>lamiids</taxon>
        <taxon>Gentianales</taxon>
        <taxon>Rubiaceae</taxon>
        <taxon>Rubioideae</taxon>
        <taxon>Spermacoceae</taxon>
        <taxon>Hedyotis-Oldenlandia complex</taxon>
        <taxon>Oldenlandia</taxon>
    </lineage>
</organism>
<protein>
    <submittedName>
        <fullName evidence="2">OLC1v1025149C1</fullName>
    </submittedName>
</protein>
<dbReference type="Proteomes" id="UP001161247">
    <property type="component" value="Chromosome 1"/>
</dbReference>
<dbReference type="Gene3D" id="2.40.160.200">
    <property type="entry name" value="LURP1-related"/>
    <property type="match status" value="1"/>
</dbReference>
<dbReference type="SUPFAM" id="SSF54518">
    <property type="entry name" value="Tubby C-terminal domain-like"/>
    <property type="match status" value="1"/>
</dbReference>
<dbReference type="InterPro" id="IPR038595">
    <property type="entry name" value="LOR_sf"/>
</dbReference>
<dbReference type="PANTHER" id="PTHR31087:SF160">
    <property type="entry name" value="PROTEIN LURP-ONE-RELATED 1-RELATED"/>
    <property type="match status" value="1"/>
</dbReference>